<accession>A0A2J7RFM9</accession>
<proteinExistence type="predicted"/>
<reference evidence="1 2" key="1">
    <citation type="submission" date="2017-12" db="EMBL/GenBank/DDBJ databases">
        <title>Hemimetabolous genomes reveal molecular basis of termite eusociality.</title>
        <authorList>
            <person name="Harrison M.C."/>
            <person name="Jongepier E."/>
            <person name="Robertson H.M."/>
            <person name="Arning N."/>
            <person name="Bitard-Feildel T."/>
            <person name="Chao H."/>
            <person name="Childers C.P."/>
            <person name="Dinh H."/>
            <person name="Doddapaneni H."/>
            <person name="Dugan S."/>
            <person name="Gowin J."/>
            <person name="Greiner C."/>
            <person name="Han Y."/>
            <person name="Hu H."/>
            <person name="Hughes D.S.T."/>
            <person name="Huylmans A.-K."/>
            <person name="Kemena C."/>
            <person name="Kremer L.P.M."/>
            <person name="Lee S.L."/>
            <person name="Lopez-Ezquerra A."/>
            <person name="Mallet L."/>
            <person name="Monroy-Kuhn J.M."/>
            <person name="Moser A."/>
            <person name="Murali S.C."/>
            <person name="Muzny D.M."/>
            <person name="Otani S."/>
            <person name="Piulachs M.-D."/>
            <person name="Poelchau M."/>
            <person name="Qu J."/>
            <person name="Schaub F."/>
            <person name="Wada-Katsumata A."/>
            <person name="Worley K.C."/>
            <person name="Xie Q."/>
            <person name="Ylla G."/>
            <person name="Poulsen M."/>
            <person name="Gibbs R.A."/>
            <person name="Schal C."/>
            <person name="Richards S."/>
            <person name="Belles X."/>
            <person name="Korb J."/>
            <person name="Bornberg-Bauer E."/>
        </authorList>
    </citation>
    <scope>NUCLEOTIDE SEQUENCE [LARGE SCALE GENOMIC DNA]</scope>
    <source>
        <tissue evidence="1">Whole body</tissue>
    </source>
</reference>
<comment type="caution">
    <text evidence="1">The sequence shown here is derived from an EMBL/GenBank/DDBJ whole genome shotgun (WGS) entry which is preliminary data.</text>
</comment>
<dbReference type="EMBL" id="NEVH01004410">
    <property type="protein sequence ID" value="PNF39639.1"/>
    <property type="molecule type" value="Genomic_DNA"/>
</dbReference>
<organism evidence="1 2">
    <name type="scientific">Cryptotermes secundus</name>
    <dbReference type="NCBI Taxonomy" id="105785"/>
    <lineage>
        <taxon>Eukaryota</taxon>
        <taxon>Metazoa</taxon>
        <taxon>Ecdysozoa</taxon>
        <taxon>Arthropoda</taxon>
        <taxon>Hexapoda</taxon>
        <taxon>Insecta</taxon>
        <taxon>Pterygota</taxon>
        <taxon>Neoptera</taxon>
        <taxon>Polyneoptera</taxon>
        <taxon>Dictyoptera</taxon>
        <taxon>Blattodea</taxon>
        <taxon>Blattoidea</taxon>
        <taxon>Termitoidae</taxon>
        <taxon>Kalotermitidae</taxon>
        <taxon>Cryptotermitinae</taxon>
        <taxon>Cryptotermes</taxon>
    </lineage>
</organism>
<protein>
    <submittedName>
        <fullName evidence="1">Uncharacterized protein</fullName>
    </submittedName>
</protein>
<dbReference type="AlphaFoldDB" id="A0A2J7RFM9"/>
<dbReference type="InParanoid" id="A0A2J7RFM9"/>
<gene>
    <name evidence="1" type="ORF">B7P43_G05658</name>
</gene>
<evidence type="ECO:0000313" key="1">
    <source>
        <dbReference type="EMBL" id="PNF39639.1"/>
    </source>
</evidence>
<keyword evidence="2" id="KW-1185">Reference proteome</keyword>
<name>A0A2J7RFM9_9NEOP</name>
<sequence length="139" mass="15332">MVSFLTGKDDTASCSPFTSSAVHHLQGSPVLKDDHNGLLGWCNVWMWKSVRAGRGEDTCGVSPNFIFYDTVRSKGFDISQQNMQVNTTPSSHPPALQTFTFPTDTHNEIWRDPTHVLSSAKPSMSILVFSPTCGQTKQN</sequence>
<evidence type="ECO:0000313" key="2">
    <source>
        <dbReference type="Proteomes" id="UP000235965"/>
    </source>
</evidence>
<dbReference type="Proteomes" id="UP000235965">
    <property type="component" value="Unassembled WGS sequence"/>
</dbReference>